<evidence type="ECO:0000256" key="13">
    <source>
        <dbReference type="SAM" id="SignalP"/>
    </source>
</evidence>
<evidence type="ECO:0000256" key="1">
    <source>
        <dbReference type="ARBA" id="ARBA00004479"/>
    </source>
</evidence>
<evidence type="ECO:0000256" key="12">
    <source>
        <dbReference type="SAM" id="Phobius"/>
    </source>
</evidence>
<sequence>MAQGAQVWTACVWTAVIVQSVWALKIQYPVLNITETLDCGCSTSNCQAVFWYWQPRHSPSKFHFLFYHNVVDRVHYEPTVDQDKYKQGMKGGTRPTFSLKIFHVRESDAGRYFCQLQESRNMPSIIEIELRPGENPPTPPPTPSHPKKPPKKPCRCLNQGINKSPKGCGRLVLWPLVGVLASLAAVLIATLFYFSRLPKKCRHRLVKKRQLQ</sequence>
<evidence type="ECO:0000256" key="7">
    <source>
        <dbReference type="ARBA" id="ARBA00023136"/>
    </source>
</evidence>
<dbReference type="PANTHER" id="PTHR11292:SF7">
    <property type="entry name" value="T-CELL SURFACE GLYCOPROTEIN CD8 BETA CHAIN-RELATED"/>
    <property type="match status" value="1"/>
</dbReference>
<evidence type="ECO:0000256" key="2">
    <source>
        <dbReference type="ARBA" id="ARBA00022692"/>
    </source>
</evidence>
<dbReference type="GO" id="GO:0002250">
    <property type="term" value="P:adaptive immune response"/>
    <property type="evidence" value="ECO:0007669"/>
    <property type="project" value="UniProtKB-KW"/>
</dbReference>
<dbReference type="Gene3D" id="2.60.40.10">
    <property type="entry name" value="Immunoglobulins"/>
    <property type="match status" value="1"/>
</dbReference>
<keyword evidence="10" id="KW-0393">Immunoglobulin domain</keyword>
<protein>
    <recommendedName>
        <fullName evidence="14">Immunoglobulin V-set domain-containing protein</fullName>
    </recommendedName>
</protein>
<comment type="subcellular location">
    <subcellularLocation>
        <location evidence="1">Membrane</location>
        <topology evidence="1">Single-pass type I membrane protein</topology>
    </subcellularLocation>
</comment>
<dbReference type="GO" id="GO:0009986">
    <property type="term" value="C:cell surface"/>
    <property type="evidence" value="ECO:0007669"/>
    <property type="project" value="TreeGrafter"/>
</dbReference>
<evidence type="ECO:0000259" key="14">
    <source>
        <dbReference type="Pfam" id="PF07686"/>
    </source>
</evidence>
<keyword evidence="9" id="KW-0325">Glycoprotein</keyword>
<evidence type="ECO:0000313" key="15">
    <source>
        <dbReference type="EMBL" id="KAG5840993.1"/>
    </source>
</evidence>
<dbReference type="GO" id="GO:0015026">
    <property type="term" value="F:coreceptor activity"/>
    <property type="evidence" value="ECO:0007669"/>
    <property type="project" value="InterPro"/>
</dbReference>
<evidence type="ECO:0000256" key="3">
    <source>
        <dbReference type="ARBA" id="ARBA00022729"/>
    </source>
</evidence>
<keyword evidence="16" id="KW-1185">Reference proteome</keyword>
<feature type="region of interest" description="Disordered" evidence="11">
    <location>
        <begin position="131"/>
        <end position="153"/>
    </location>
</feature>
<feature type="chain" id="PRO_5039417873" description="Immunoglobulin V-set domain-containing protein" evidence="13">
    <location>
        <begin position="24"/>
        <end position="212"/>
    </location>
</feature>
<dbReference type="InterPro" id="IPR042414">
    <property type="entry name" value="CD8B"/>
</dbReference>
<dbReference type="InterPro" id="IPR013106">
    <property type="entry name" value="Ig_V-set"/>
</dbReference>
<evidence type="ECO:0000313" key="16">
    <source>
        <dbReference type="Proteomes" id="UP001044222"/>
    </source>
</evidence>
<keyword evidence="6" id="KW-1064">Adaptive immunity</keyword>
<dbReference type="Proteomes" id="UP001044222">
    <property type="component" value="Chromosome 10"/>
</dbReference>
<dbReference type="GO" id="GO:0016020">
    <property type="term" value="C:membrane"/>
    <property type="evidence" value="ECO:0007669"/>
    <property type="project" value="UniProtKB-SubCell"/>
</dbReference>
<evidence type="ECO:0000256" key="4">
    <source>
        <dbReference type="ARBA" id="ARBA00022859"/>
    </source>
</evidence>
<evidence type="ECO:0000256" key="5">
    <source>
        <dbReference type="ARBA" id="ARBA00022989"/>
    </source>
</evidence>
<feature type="signal peptide" evidence="13">
    <location>
        <begin position="1"/>
        <end position="23"/>
    </location>
</feature>
<proteinExistence type="predicted"/>
<dbReference type="AlphaFoldDB" id="A0A9D3M5A4"/>
<comment type="caution">
    <text evidence="15">The sequence shown here is derived from an EMBL/GenBank/DDBJ whole genome shotgun (WGS) entry which is preliminary data.</text>
</comment>
<dbReference type="GO" id="GO:0042288">
    <property type="term" value="F:MHC class I protein binding"/>
    <property type="evidence" value="ECO:0007669"/>
    <property type="project" value="InterPro"/>
</dbReference>
<evidence type="ECO:0000256" key="10">
    <source>
        <dbReference type="ARBA" id="ARBA00023319"/>
    </source>
</evidence>
<name>A0A9D3M5A4_ANGAN</name>
<evidence type="ECO:0000256" key="6">
    <source>
        <dbReference type="ARBA" id="ARBA00023130"/>
    </source>
</evidence>
<dbReference type="Pfam" id="PF07686">
    <property type="entry name" value="V-set"/>
    <property type="match status" value="1"/>
</dbReference>
<feature type="compositionally biased region" description="Pro residues" evidence="11">
    <location>
        <begin position="134"/>
        <end position="144"/>
    </location>
</feature>
<dbReference type="SUPFAM" id="SSF48726">
    <property type="entry name" value="Immunoglobulin"/>
    <property type="match status" value="1"/>
</dbReference>
<keyword evidence="8" id="KW-1015">Disulfide bond</keyword>
<reference evidence="15" key="1">
    <citation type="submission" date="2021-01" db="EMBL/GenBank/DDBJ databases">
        <title>A chromosome-scale assembly of European eel, Anguilla anguilla.</title>
        <authorList>
            <person name="Henkel C."/>
            <person name="Jong-Raadsen S.A."/>
            <person name="Dufour S."/>
            <person name="Weltzien F.-A."/>
            <person name="Palstra A.P."/>
            <person name="Pelster B."/>
            <person name="Spaink H.P."/>
            <person name="Van Den Thillart G.E."/>
            <person name="Jansen H."/>
            <person name="Zahm M."/>
            <person name="Klopp C."/>
            <person name="Cedric C."/>
            <person name="Louis A."/>
            <person name="Berthelot C."/>
            <person name="Parey E."/>
            <person name="Roest Crollius H."/>
            <person name="Montfort J."/>
            <person name="Robinson-Rechavi M."/>
            <person name="Bucao C."/>
            <person name="Bouchez O."/>
            <person name="Gislard M."/>
            <person name="Lluch J."/>
            <person name="Milhes M."/>
            <person name="Lampietro C."/>
            <person name="Lopez Roques C."/>
            <person name="Donnadieu C."/>
            <person name="Braasch I."/>
            <person name="Desvignes T."/>
            <person name="Postlethwait J."/>
            <person name="Bobe J."/>
            <person name="Guiguen Y."/>
            <person name="Dirks R."/>
        </authorList>
    </citation>
    <scope>NUCLEOTIDE SEQUENCE</scope>
    <source>
        <strain evidence="15">Tag_6206</strain>
        <tissue evidence="15">Liver</tissue>
    </source>
</reference>
<keyword evidence="4" id="KW-0391">Immunity</keyword>
<keyword evidence="3 13" id="KW-0732">Signal</keyword>
<dbReference type="InterPro" id="IPR036179">
    <property type="entry name" value="Ig-like_dom_sf"/>
</dbReference>
<keyword evidence="7 12" id="KW-0472">Membrane</keyword>
<accession>A0A9D3M5A4</accession>
<keyword evidence="5 12" id="KW-1133">Transmembrane helix</keyword>
<feature type="transmembrane region" description="Helical" evidence="12">
    <location>
        <begin position="171"/>
        <end position="194"/>
    </location>
</feature>
<evidence type="ECO:0000256" key="9">
    <source>
        <dbReference type="ARBA" id="ARBA00023180"/>
    </source>
</evidence>
<dbReference type="GO" id="GO:0050776">
    <property type="term" value="P:regulation of immune response"/>
    <property type="evidence" value="ECO:0007669"/>
    <property type="project" value="InterPro"/>
</dbReference>
<dbReference type="EMBL" id="JAFIRN010000010">
    <property type="protein sequence ID" value="KAG5840993.1"/>
    <property type="molecule type" value="Genomic_DNA"/>
</dbReference>
<organism evidence="15 16">
    <name type="scientific">Anguilla anguilla</name>
    <name type="common">European freshwater eel</name>
    <name type="synonym">Muraena anguilla</name>
    <dbReference type="NCBI Taxonomy" id="7936"/>
    <lineage>
        <taxon>Eukaryota</taxon>
        <taxon>Metazoa</taxon>
        <taxon>Chordata</taxon>
        <taxon>Craniata</taxon>
        <taxon>Vertebrata</taxon>
        <taxon>Euteleostomi</taxon>
        <taxon>Actinopterygii</taxon>
        <taxon>Neopterygii</taxon>
        <taxon>Teleostei</taxon>
        <taxon>Anguilliformes</taxon>
        <taxon>Anguillidae</taxon>
        <taxon>Anguilla</taxon>
    </lineage>
</organism>
<keyword evidence="2 12" id="KW-0812">Transmembrane</keyword>
<dbReference type="PANTHER" id="PTHR11292">
    <property type="entry name" value="T-CELL SURFACE GLYCOPROTEIN CD8 BETA CHAIN"/>
    <property type="match status" value="1"/>
</dbReference>
<evidence type="ECO:0000256" key="8">
    <source>
        <dbReference type="ARBA" id="ARBA00023157"/>
    </source>
</evidence>
<evidence type="ECO:0000256" key="11">
    <source>
        <dbReference type="SAM" id="MobiDB-lite"/>
    </source>
</evidence>
<gene>
    <name evidence="15" type="ORF">ANANG_G00194840</name>
</gene>
<feature type="domain" description="Immunoglobulin V-set" evidence="14">
    <location>
        <begin position="36"/>
        <end position="117"/>
    </location>
</feature>
<dbReference type="InterPro" id="IPR013783">
    <property type="entry name" value="Ig-like_fold"/>
</dbReference>